<dbReference type="OrthoDB" id="572332at2"/>
<dbReference type="AlphaFoldDB" id="A0A1T4TZ29"/>
<protein>
    <recommendedName>
        <fullName evidence="1">UPF0311 protein SAMN04488128_10721</fullName>
    </recommendedName>
</protein>
<organism evidence="3 4">
    <name type="scientific">Chitinophaga eiseniae</name>
    <dbReference type="NCBI Taxonomy" id="634771"/>
    <lineage>
        <taxon>Bacteria</taxon>
        <taxon>Pseudomonadati</taxon>
        <taxon>Bacteroidota</taxon>
        <taxon>Chitinophagia</taxon>
        <taxon>Chitinophagales</taxon>
        <taxon>Chitinophagaceae</taxon>
        <taxon>Chitinophaga</taxon>
    </lineage>
</organism>
<proteinExistence type="inferred from homology"/>
<dbReference type="EMBL" id="FUWZ01000007">
    <property type="protein sequence ID" value="SKA45509.1"/>
    <property type="molecule type" value="Genomic_DNA"/>
</dbReference>
<name>A0A1T4TZ29_9BACT</name>
<gene>
    <name evidence="3" type="ORF">SAMN04488128_10721</name>
</gene>
<dbReference type="PANTHER" id="PTHR37315:SF1">
    <property type="entry name" value="UPF0311 PROTEIN BLR7842"/>
    <property type="match status" value="1"/>
</dbReference>
<dbReference type="RefSeq" id="WP_078672864.1">
    <property type="nucleotide sequence ID" value="NZ_FUWZ01000007.1"/>
</dbReference>
<sequence>MRNIFFFILLFFTCLCRQTSAQTLRSAFLFDLEISLDPPQAVGPALNGTRLIFPFKDGKVTGEAIHGKVLNCSGEWGLALDSATFKMDSRATIKTADGALIYMAYSGYNHASGKSAALLQQGRGHELSPDDYYFRSIPVFETSSPKYAWLNHTVAVGVGRFSAPGKIIYRIYAVK</sequence>
<dbReference type="Gene3D" id="2.40.160.20">
    <property type="match status" value="1"/>
</dbReference>
<feature type="chain" id="PRO_5013069382" description="UPF0311 protein SAMN04488128_10721" evidence="2">
    <location>
        <begin position="22"/>
        <end position="175"/>
    </location>
</feature>
<feature type="signal peptide" evidence="2">
    <location>
        <begin position="1"/>
        <end position="21"/>
    </location>
</feature>
<dbReference type="InterPro" id="IPR020915">
    <property type="entry name" value="UPF0311"/>
</dbReference>
<dbReference type="Proteomes" id="UP000190367">
    <property type="component" value="Unassembled WGS sequence"/>
</dbReference>
<accession>A0A1T4TZ29</accession>
<dbReference type="PANTHER" id="PTHR37315">
    <property type="entry name" value="UPF0311 PROTEIN BLR7842"/>
    <property type="match status" value="1"/>
</dbReference>
<evidence type="ECO:0000313" key="4">
    <source>
        <dbReference type="Proteomes" id="UP000190367"/>
    </source>
</evidence>
<comment type="similarity">
    <text evidence="1">Belongs to the UPF0311 family.</text>
</comment>
<dbReference type="Pfam" id="PF11578">
    <property type="entry name" value="DUF3237"/>
    <property type="match status" value="1"/>
</dbReference>
<reference evidence="4" key="1">
    <citation type="submission" date="2017-02" db="EMBL/GenBank/DDBJ databases">
        <authorList>
            <person name="Varghese N."/>
            <person name="Submissions S."/>
        </authorList>
    </citation>
    <scope>NUCLEOTIDE SEQUENCE [LARGE SCALE GENOMIC DNA]</scope>
    <source>
        <strain evidence="4">DSM 22224</strain>
    </source>
</reference>
<evidence type="ECO:0000256" key="2">
    <source>
        <dbReference type="SAM" id="SignalP"/>
    </source>
</evidence>
<dbReference type="HAMAP" id="MF_00775">
    <property type="entry name" value="UPF0311"/>
    <property type="match status" value="1"/>
</dbReference>
<evidence type="ECO:0000313" key="3">
    <source>
        <dbReference type="EMBL" id="SKA45509.1"/>
    </source>
</evidence>
<keyword evidence="4" id="KW-1185">Reference proteome</keyword>
<evidence type="ECO:0000256" key="1">
    <source>
        <dbReference type="HAMAP-Rule" id="MF_00775"/>
    </source>
</evidence>
<dbReference type="STRING" id="634771.SAMN04488128_10721"/>
<keyword evidence="2" id="KW-0732">Signal</keyword>